<dbReference type="GO" id="GO:0003677">
    <property type="term" value="F:DNA binding"/>
    <property type="evidence" value="ECO:0007669"/>
    <property type="project" value="UniProtKB-UniRule"/>
</dbReference>
<dbReference type="PROSITE" id="PS51755">
    <property type="entry name" value="OMPR_PHOB"/>
    <property type="match status" value="1"/>
</dbReference>
<evidence type="ECO:0000259" key="7">
    <source>
        <dbReference type="PROSITE" id="PS51755"/>
    </source>
</evidence>
<dbReference type="SMART" id="SM00028">
    <property type="entry name" value="TPR"/>
    <property type="match status" value="6"/>
</dbReference>
<dbReference type="Pfam" id="PF00486">
    <property type="entry name" value="Trans_reg_C"/>
    <property type="match status" value="1"/>
</dbReference>
<keyword evidence="2" id="KW-0805">Transcription regulation</keyword>
<dbReference type="PANTHER" id="PTHR35807">
    <property type="entry name" value="TRANSCRIPTIONAL REGULATOR REDD-RELATED"/>
    <property type="match status" value="1"/>
</dbReference>
<dbReference type="GO" id="GO:0000160">
    <property type="term" value="P:phosphorelay signal transduction system"/>
    <property type="evidence" value="ECO:0007669"/>
    <property type="project" value="InterPro"/>
</dbReference>
<dbReference type="Gene3D" id="3.40.50.300">
    <property type="entry name" value="P-loop containing nucleotide triphosphate hydrolases"/>
    <property type="match status" value="1"/>
</dbReference>
<dbReference type="Pfam" id="PF03704">
    <property type="entry name" value="BTAD"/>
    <property type="match status" value="1"/>
</dbReference>
<dbReference type="SUPFAM" id="SSF48452">
    <property type="entry name" value="TPR-like"/>
    <property type="match status" value="3"/>
</dbReference>
<evidence type="ECO:0000313" key="10">
    <source>
        <dbReference type="Proteomes" id="UP000076321"/>
    </source>
</evidence>
<keyword evidence="11" id="KW-1185">Reference proteome</keyword>
<dbReference type="GO" id="GO:0006355">
    <property type="term" value="P:regulation of DNA-templated transcription"/>
    <property type="evidence" value="ECO:0007669"/>
    <property type="project" value="InterPro"/>
</dbReference>
<evidence type="ECO:0000256" key="6">
    <source>
        <dbReference type="SAM" id="Coils"/>
    </source>
</evidence>
<keyword evidence="6" id="KW-0175">Coiled coil</keyword>
<dbReference type="EMBL" id="LOBU02000004">
    <property type="protein sequence ID" value="OKA10586.1"/>
    <property type="molecule type" value="Genomic_DNA"/>
</dbReference>
<evidence type="ECO:0000256" key="2">
    <source>
        <dbReference type="ARBA" id="ARBA00023015"/>
    </source>
</evidence>
<feature type="coiled-coil region" evidence="6">
    <location>
        <begin position="767"/>
        <end position="829"/>
    </location>
</feature>
<dbReference type="Pfam" id="PF13424">
    <property type="entry name" value="TPR_12"/>
    <property type="match status" value="1"/>
</dbReference>
<dbReference type="RefSeq" id="WP_061983173.1">
    <property type="nucleotide sequence ID" value="NZ_FOPQ01000013.1"/>
</dbReference>
<dbReference type="InterPro" id="IPR036388">
    <property type="entry name" value="WH-like_DNA-bd_sf"/>
</dbReference>
<evidence type="ECO:0000313" key="9">
    <source>
        <dbReference type="EMBL" id="OKA10586.1"/>
    </source>
</evidence>
<evidence type="ECO:0000313" key="8">
    <source>
        <dbReference type="EMBL" id="KZB85660.1"/>
    </source>
</evidence>
<dbReference type="EMBL" id="LQCI01000010">
    <property type="protein sequence ID" value="KZB85660.1"/>
    <property type="molecule type" value="Genomic_DNA"/>
</dbReference>
<proteinExistence type="inferred from homology"/>
<dbReference type="AlphaFoldDB" id="A0A154MNJ2"/>
<dbReference type="Gene3D" id="1.10.10.10">
    <property type="entry name" value="Winged helix-like DNA-binding domain superfamily/Winged helix DNA-binding domain"/>
    <property type="match status" value="2"/>
</dbReference>
<name>A0A154MNJ2_9PSEU</name>
<keyword evidence="3 5" id="KW-0238">DNA-binding</keyword>
<dbReference type="InterPro" id="IPR051677">
    <property type="entry name" value="AfsR-DnrI-RedD_regulator"/>
</dbReference>
<feature type="DNA-binding region" description="OmpR/PhoB-type" evidence="5">
    <location>
        <begin position="1"/>
        <end position="94"/>
    </location>
</feature>
<dbReference type="InterPro" id="IPR001867">
    <property type="entry name" value="OmpR/PhoB-type_DNA-bd"/>
</dbReference>
<sequence>MEFRLLGELEVSVPGRRLAAGQPRQQAVLAVLLVDAGRPVSAATLVHRVWGEKPPPEALNALYSHLSRIRNLLAEGAVDGILLERRQAGYVLRTDPDSVDLHRFRRLAEWSIHPGRTETEQAATAAEALSLWRGAPMAGLSGEWVEAVRDDYEQLRLRTAIRWARAELALGHSDAILDALPAYIAEYPLAEPLEAVLIEALRASGRAAEALDRYAKVRRRLSDALGSEPGQELQALHQSILEGERRSPATPASPVTRPAQLPLDIAGFVGRERELRELDRLLDASGPPSSAVVISSVCGSAGIGKTALAVRWGHQAASRFPDGQLYLNLRGYGPVPAMTPHEALAILLQALGVVAEQLPPTEEGRSGLYRSLLDGRRMLVILDNARGAEQIRPLLPGSPTCAVVVTSRADLPGLTALHGARRVALAVLGQAEAEELLTRLIGNDRIAAEPTAAAEIARLCAYLPLALRIAAALLIRRPEMPIAVIADRLANGDRIAQLTVDGDSEVAVGAAFDLSYEALDIDARRLFRRLGLIPGSDFDVHAAAHLTDVPVEEAERLLDRLADANLVEPYAAERFRFHDLLRLYADHRSRLDDPPAERQACLRRLYGYYRSRSAAALHLVQPAVWLLGQGPDDPGVRPPRFTDRVAALTWFETERGNIVAALVAAGKTPQPHTWELAESFGKYLWISGCGEDALDVCQAGLTAARHAGNPRAEIILHTLIAGAQRSVGRPELTVRHLTEAGTLARRIGDLSMEAIALIGLGTICRGLARLREAEQHLRQALALHERLESPDLPVTRLYLGLVLQDVGELDDAETQLSKALAEFDAADDRHRIVLTCSALARVCRAGKRLAEAMRYAERAHRVARDTGLPVIEAGALLGLADACLDRDLADEALTHARAAARIADSTANRRLEGQARTTLAEIHSRLGDHGDAAEHARAAVSIHREMGRRLYEARTLCVLGHAVRRLDGVAAAREHWQQAHDLYAAAGSRQAEQLRELLAVSR</sequence>
<reference evidence="9 11" key="2">
    <citation type="submission" date="2016-11" db="EMBL/GenBank/DDBJ databases">
        <title>Genome sequencing of Amycolatopsis regifaucium.</title>
        <authorList>
            <person name="Mayilraj S."/>
            <person name="Kaur N."/>
        </authorList>
    </citation>
    <scope>NUCLEOTIDE SEQUENCE [LARGE SCALE GENOMIC DNA]</scope>
    <source>
        <strain evidence="9 11">GY080</strain>
    </source>
</reference>
<keyword evidence="4" id="KW-0804">Transcription</keyword>
<dbReference type="CDD" id="cd15831">
    <property type="entry name" value="BTAD"/>
    <property type="match status" value="1"/>
</dbReference>
<dbReference type="InterPro" id="IPR016032">
    <property type="entry name" value="Sig_transdc_resp-reg_C-effctor"/>
</dbReference>
<gene>
    <name evidence="9" type="ORF">ATP06_0204080</name>
    <name evidence="8" type="ORF">AVL48_29830</name>
</gene>
<protein>
    <recommendedName>
        <fullName evidence="7">OmpR/PhoB-type domain-containing protein</fullName>
    </recommendedName>
</protein>
<accession>A0A154MNJ2</accession>
<dbReference type="SUPFAM" id="SSF46894">
    <property type="entry name" value="C-terminal effector domain of the bipartite response regulators"/>
    <property type="match status" value="1"/>
</dbReference>
<dbReference type="OrthoDB" id="3275754at2"/>
<evidence type="ECO:0000256" key="4">
    <source>
        <dbReference type="ARBA" id="ARBA00023163"/>
    </source>
</evidence>
<evidence type="ECO:0000313" key="11">
    <source>
        <dbReference type="Proteomes" id="UP000186883"/>
    </source>
</evidence>
<dbReference type="Gene3D" id="1.25.40.10">
    <property type="entry name" value="Tetratricopeptide repeat domain"/>
    <property type="match status" value="3"/>
</dbReference>
<comment type="caution">
    <text evidence="8">The sequence shown here is derived from an EMBL/GenBank/DDBJ whole genome shotgun (WGS) entry which is preliminary data.</text>
</comment>
<comment type="similarity">
    <text evidence="1">Belongs to the AfsR/DnrI/RedD regulatory family.</text>
</comment>
<dbReference type="Proteomes" id="UP000076321">
    <property type="component" value="Unassembled WGS sequence"/>
</dbReference>
<dbReference type="SMART" id="SM00862">
    <property type="entry name" value="Trans_reg_C"/>
    <property type="match status" value="1"/>
</dbReference>
<evidence type="ECO:0000256" key="1">
    <source>
        <dbReference type="ARBA" id="ARBA00005820"/>
    </source>
</evidence>
<dbReference type="PRINTS" id="PR00364">
    <property type="entry name" value="DISEASERSIST"/>
</dbReference>
<dbReference type="InterPro" id="IPR019734">
    <property type="entry name" value="TPR_rpt"/>
</dbReference>
<feature type="domain" description="OmpR/PhoB-type" evidence="7">
    <location>
        <begin position="1"/>
        <end position="94"/>
    </location>
</feature>
<dbReference type="InterPro" id="IPR005158">
    <property type="entry name" value="BTAD"/>
</dbReference>
<dbReference type="Proteomes" id="UP000186883">
    <property type="component" value="Unassembled WGS sequence"/>
</dbReference>
<dbReference type="InterPro" id="IPR027417">
    <property type="entry name" value="P-loop_NTPase"/>
</dbReference>
<dbReference type="InterPro" id="IPR011990">
    <property type="entry name" value="TPR-like_helical_dom_sf"/>
</dbReference>
<evidence type="ECO:0000256" key="3">
    <source>
        <dbReference type="ARBA" id="ARBA00023125"/>
    </source>
</evidence>
<dbReference type="SMART" id="SM01043">
    <property type="entry name" value="BTAD"/>
    <property type="match status" value="1"/>
</dbReference>
<dbReference type="PANTHER" id="PTHR35807:SF1">
    <property type="entry name" value="TRANSCRIPTIONAL REGULATOR REDD"/>
    <property type="match status" value="1"/>
</dbReference>
<evidence type="ECO:0000256" key="5">
    <source>
        <dbReference type="PROSITE-ProRule" id="PRU01091"/>
    </source>
</evidence>
<reference evidence="8 10" key="1">
    <citation type="submission" date="2015-12" db="EMBL/GenBank/DDBJ databases">
        <title>Amycolatopsis regifaucium genome sequencing and assembly.</title>
        <authorList>
            <person name="Mayilraj S."/>
        </authorList>
    </citation>
    <scope>NUCLEOTIDE SEQUENCE [LARGE SCALE GENOMIC DNA]</scope>
    <source>
        <strain evidence="8 10">GY080</strain>
    </source>
</reference>
<organism evidence="8 10">
    <name type="scientific">Amycolatopsis regifaucium</name>
    <dbReference type="NCBI Taxonomy" id="546365"/>
    <lineage>
        <taxon>Bacteria</taxon>
        <taxon>Bacillati</taxon>
        <taxon>Actinomycetota</taxon>
        <taxon>Actinomycetes</taxon>
        <taxon>Pseudonocardiales</taxon>
        <taxon>Pseudonocardiaceae</taxon>
        <taxon>Amycolatopsis</taxon>
    </lineage>
</organism>
<dbReference type="SUPFAM" id="SSF52540">
    <property type="entry name" value="P-loop containing nucleoside triphosphate hydrolases"/>
    <property type="match status" value="1"/>
</dbReference>